<evidence type="ECO:0000256" key="1">
    <source>
        <dbReference type="SAM" id="SignalP"/>
    </source>
</evidence>
<proteinExistence type="predicted"/>
<feature type="signal peptide" evidence="1">
    <location>
        <begin position="1"/>
        <end position="22"/>
    </location>
</feature>
<protein>
    <submittedName>
        <fullName evidence="2">Putative secreted protein</fullName>
    </submittedName>
</protein>
<organism evidence="2">
    <name type="scientific">Rhipicephalus microplus</name>
    <name type="common">Cattle tick</name>
    <name type="synonym">Boophilus microplus</name>
    <dbReference type="NCBI Taxonomy" id="6941"/>
    <lineage>
        <taxon>Eukaryota</taxon>
        <taxon>Metazoa</taxon>
        <taxon>Ecdysozoa</taxon>
        <taxon>Arthropoda</taxon>
        <taxon>Chelicerata</taxon>
        <taxon>Arachnida</taxon>
        <taxon>Acari</taxon>
        <taxon>Parasitiformes</taxon>
        <taxon>Ixodida</taxon>
        <taxon>Ixodoidea</taxon>
        <taxon>Ixodidae</taxon>
        <taxon>Rhipicephalinae</taxon>
        <taxon>Rhipicephalus</taxon>
        <taxon>Boophilus</taxon>
    </lineage>
</organism>
<keyword evidence="1" id="KW-0732">Signal</keyword>
<name>A0A6G5A0H6_RHIMP</name>
<dbReference type="OrthoDB" id="6516820at2759"/>
<dbReference type="AlphaFoldDB" id="A0A6G5A0H6"/>
<evidence type="ECO:0000313" key="2">
    <source>
        <dbReference type="EMBL" id="NIE44525.1"/>
    </source>
</evidence>
<dbReference type="VEuPathDB" id="VectorBase:LOC119170934"/>
<dbReference type="EMBL" id="GIKN01002252">
    <property type="protein sequence ID" value="NIE44525.1"/>
    <property type="molecule type" value="Transcribed_RNA"/>
</dbReference>
<reference evidence="2" key="1">
    <citation type="submission" date="2020-03" db="EMBL/GenBank/DDBJ databases">
        <title>A transcriptome and proteome of the tick Rhipicephalus microplus shaped by the genetic composition of its hosts and developmental stage.</title>
        <authorList>
            <person name="Garcia G.R."/>
            <person name="Ribeiro J.M.C."/>
            <person name="Maruyama S.R."/>
            <person name="Gardinasse L.G."/>
            <person name="Nelson K."/>
            <person name="Ferreira B.R."/>
            <person name="Andrade T.G."/>
            <person name="Santos I.K.F.M."/>
        </authorList>
    </citation>
    <scope>NUCLEOTIDE SEQUENCE</scope>
    <source>
        <strain evidence="2">NSGR</strain>
        <tissue evidence="2">Salivary glands</tissue>
    </source>
</reference>
<accession>A0A6G5A0H6</accession>
<sequence length="139" mass="15424">MDSTIRNVLALSALISLPLLEAYCPRLAPDAISGKVIPCRYLCVRISFFELPSIILSTERDGVLCSTLLLRRRGVCKNGGCYPFEPEGQKRKGIFRRVITNIDKFASGSYKKPSINQAHNLDPLCPSILPCAESVRRTL</sequence>
<feature type="chain" id="PRO_5026202070" evidence="1">
    <location>
        <begin position="23"/>
        <end position="139"/>
    </location>
</feature>